<name>A0A8C9FL20_PAVCR</name>
<protein>
    <recommendedName>
        <fullName evidence="3">MON2 homolog, regulator of endosome-to-Golgi trafficking</fullName>
    </recommendedName>
</protein>
<dbReference type="Proteomes" id="UP000694428">
    <property type="component" value="Unplaced"/>
</dbReference>
<accession>A0A8C9FL20</accession>
<reference evidence="1" key="1">
    <citation type="submission" date="2025-05" db="UniProtKB">
        <authorList>
            <consortium name="Ensembl"/>
        </authorList>
    </citation>
    <scope>IDENTIFICATION</scope>
</reference>
<dbReference type="Ensembl" id="ENSPSTT00000017409.1">
    <property type="protein sequence ID" value="ENSPSTP00000016612.1"/>
    <property type="gene ID" value="ENSPSTG00000011813.1"/>
</dbReference>
<dbReference type="AlphaFoldDB" id="A0A8C9FL20"/>
<evidence type="ECO:0000313" key="2">
    <source>
        <dbReference type="Proteomes" id="UP000694428"/>
    </source>
</evidence>
<sequence>MSGTSSPEAVKKLLENMQGDLRGLSLECRKKFPPVKEVRSGRAKLKLISSPSSKIPFINLC</sequence>
<proteinExistence type="predicted"/>
<evidence type="ECO:0000313" key="1">
    <source>
        <dbReference type="Ensembl" id="ENSPSTP00000016612.1"/>
    </source>
</evidence>
<evidence type="ECO:0008006" key="3">
    <source>
        <dbReference type="Google" id="ProtNLM"/>
    </source>
</evidence>
<keyword evidence="2" id="KW-1185">Reference proteome</keyword>
<dbReference type="Ensembl" id="ENSPSTT00000020511.1">
    <property type="protein sequence ID" value="ENSPSTP00000019565.1"/>
    <property type="gene ID" value="ENSPSTG00000014158.1"/>
</dbReference>
<organism evidence="1 2">
    <name type="scientific">Pavo cristatus</name>
    <name type="common">Indian peafowl</name>
    <name type="synonym">Blue peafowl</name>
    <dbReference type="NCBI Taxonomy" id="9049"/>
    <lineage>
        <taxon>Eukaryota</taxon>
        <taxon>Metazoa</taxon>
        <taxon>Chordata</taxon>
        <taxon>Craniata</taxon>
        <taxon>Vertebrata</taxon>
        <taxon>Euteleostomi</taxon>
        <taxon>Archelosauria</taxon>
        <taxon>Archosauria</taxon>
        <taxon>Dinosauria</taxon>
        <taxon>Saurischia</taxon>
        <taxon>Theropoda</taxon>
        <taxon>Coelurosauria</taxon>
        <taxon>Aves</taxon>
        <taxon>Neognathae</taxon>
        <taxon>Galloanserae</taxon>
        <taxon>Galliformes</taxon>
        <taxon>Phasianidae</taxon>
        <taxon>Phasianinae</taxon>
        <taxon>Pavo</taxon>
    </lineage>
</organism>